<dbReference type="SUPFAM" id="SSF54427">
    <property type="entry name" value="NTF2-like"/>
    <property type="match status" value="1"/>
</dbReference>
<gene>
    <name evidence="3" type="ORF">WKV53_27155</name>
</gene>
<name>A0ABU9B4G0_9BACT</name>
<dbReference type="InterPro" id="IPR037401">
    <property type="entry name" value="SnoaL-like"/>
</dbReference>
<organism evidence="3 4">
    <name type="scientific">Luteolibacter soli</name>
    <dbReference type="NCBI Taxonomy" id="3135280"/>
    <lineage>
        <taxon>Bacteria</taxon>
        <taxon>Pseudomonadati</taxon>
        <taxon>Verrucomicrobiota</taxon>
        <taxon>Verrucomicrobiia</taxon>
        <taxon>Verrucomicrobiales</taxon>
        <taxon>Verrucomicrobiaceae</taxon>
        <taxon>Luteolibacter</taxon>
    </lineage>
</organism>
<evidence type="ECO:0000259" key="2">
    <source>
        <dbReference type="Pfam" id="PF22036"/>
    </source>
</evidence>
<dbReference type="Proteomes" id="UP001371305">
    <property type="component" value="Unassembled WGS sequence"/>
</dbReference>
<comment type="caution">
    <text evidence="3">The sequence shown here is derived from an EMBL/GenBank/DDBJ whole genome shotgun (WGS) entry which is preliminary data.</text>
</comment>
<feature type="domain" description="SnoaL-like" evidence="1">
    <location>
        <begin position="125"/>
        <end position="214"/>
    </location>
</feature>
<accession>A0ABU9B4G0</accession>
<evidence type="ECO:0000259" key="1">
    <source>
        <dbReference type="Pfam" id="PF12680"/>
    </source>
</evidence>
<protein>
    <submittedName>
        <fullName evidence="3">Nuclear transport factor 2 family protein</fullName>
    </submittedName>
</protein>
<evidence type="ECO:0000313" key="3">
    <source>
        <dbReference type="EMBL" id="MEK7954226.1"/>
    </source>
</evidence>
<sequence length="240" mass="26576">MTALDHFPVGLEMDVVYPTYKASMKLLSTRELRLEIKEGSDATVEKVEIQVVPLGNSLFAVSWQQRDGATVAEVHDYDRQVVHSHVTRNSGEFTRMTGTIEITRPADRGLNDQPQRNKALVLDSMLSLFQQHDSSAVERLLSPDYIQHNPHVPQGRDALQKVVEGLSAEVSYEPGMMIAEGNLVAIHGRLHGWGPEPQVVVDIFRVENGKIAEHWDVLQTDVSAANSKSGVAMFDPGEGK</sequence>
<dbReference type="InterPro" id="IPR053892">
    <property type="entry name" value="MoaF-like"/>
</dbReference>
<proteinExistence type="predicted"/>
<dbReference type="Pfam" id="PF22036">
    <property type="entry name" value="MoaF_like"/>
    <property type="match status" value="1"/>
</dbReference>
<dbReference type="EMBL" id="JBBUKT010000017">
    <property type="protein sequence ID" value="MEK7954226.1"/>
    <property type="molecule type" value="Genomic_DNA"/>
</dbReference>
<evidence type="ECO:0000313" key="4">
    <source>
        <dbReference type="Proteomes" id="UP001371305"/>
    </source>
</evidence>
<keyword evidence="4" id="KW-1185">Reference proteome</keyword>
<feature type="domain" description="MoaF-like" evidence="2">
    <location>
        <begin position="10"/>
        <end position="101"/>
    </location>
</feature>
<dbReference type="Gene3D" id="3.10.450.50">
    <property type="match status" value="1"/>
</dbReference>
<dbReference type="RefSeq" id="WP_341407994.1">
    <property type="nucleotide sequence ID" value="NZ_JBBUKT010000017.1"/>
</dbReference>
<reference evidence="3 4" key="1">
    <citation type="submission" date="2024-04" db="EMBL/GenBank/DDBJ databases">
        <title>Luteolibacter sp. isolated from soil.</title>
        <authorList>
            <person name="An J."/>
        </authorList>
    </citation>
    <scope>NUCLEOTIDE SEQUENCE [LARGE SCALE GENOMIC DNA]</scope>
    <source>
        <strain evidence="3 4">Y139</strain>
    </source>
</reference>
<dbReference type="Pfam" id="PF12680">
    <property type="entry name" value="SnoaL_2"/>
    <property type="match status" value="1"/>
</dbReference>
<dbReference type="InterPro" id="IPR032710">
    <property type="entry name" value="NTF2-like_dom_sf"/>
</dbReference>